<feature type="region of interest" description="Disordered" evidence="1">
    <location>
        <begin position="22"/>
        <end position="61"/>
    </location>
</feature>
<sequence length="61" mass="6582">MPWVTNRPNGLVRAEAAATGLVDGDNGMSEEVRAAKRARQSSDRPQSGKRLSTDWGNVAKD</sequence>
<protein>
    <submittedName>
        <fullName evidence="2">Uncharacterized protein</fullName>
    </submittedName>
</protein>
<dbReference type="EMBL" id="AP023343">
    <property type="protein sequence ID" value="BCI87555.1"/>
    <property type="molecule type" value="Genomic_DNA"/>
</dbReference>
<gene>
    <name evidence="2" type="ORF">NIIDMKKI_27610</name>
</gene>
<proteinExistence type="predicted"/>
<evidence type="ECO:0000313" key="3">
    <source>
        <dbReference type="Proteomes" id="UP000516380"/>
    </source>
</evidence>
<reference evidence="2 3" key="1">
    <citation type="submission" date="2020-07" db="EMBL/GenBank/DDBJ databases">
        <title>Mycobacterium kansasii (former subtype) with zoonotic potential isolated from diseased indoor pet cat, Japan.</title>
        <authorList>
            <person name="Fukano H."/>
            <person name="Terazono T."/>
            <person name="Hoshino Y."/>
        </authorList>
    </citation>
    <scope>NUCLEOTIDE SEQUENCE [LARGE SCALE GENOMIC DNA]</scope>
    <source>
        <strain evidence="2 3">Kuro-I</strain>
    </source>
</reference>
<accession>A0A7G1ICT8</accession>
<organism evidence="2 3">
    <name type="scientific">Mycobacterium kansasii</name>
    <dbReference type="NCBI Taxonomy" id="1768"/>
    <lineage>
        <taxon>Bacteria</taxon>
        <taxon>Bacillati</taxon>
        <taxon>Actinomycetota</taxon>
        <taxon>Actinomycetes</taxon>
        <taxon>Mycobacteriales</taxon>
        <taxon>Mycobacteriaceae</taxon>
        <taxon>Mycobacterium</taxon>
    </lineage>
</organism>
<dbReference type="Proteomes" id="UP000516380">
    <property type="component" value="Chromosome"/>
</dbReference>
<name>A0A7G1ICT8_MYCKA</name>
<evidence type="ECO:0000256" key="1">
    <source>
        <dbReference type="SAM" id="MobiDB-lite"/>
    </source>
</evidence>
<evidence type="ECO:0000313" key="2">
    <source>
        <dbReference type="EMBL" id="BCI87555.1"/>
    </source>
</evidence>
<keyword evidence="3" id="KW-1185">Reference proteome</keyword>
<dbReference type="AlphaFoldDB" id="A0A7G1ICT8"/>